<dbReference type="RefSeq" id="WP_386102207.1">
    <property type="nucleotide sequence ID" value="NZ_JBHUOZ010000003.1"/>
</dbReference>
<reference evidence="8" key="1">
    <citation type="journal article" date="2019" name="Int. J. Syst. Evol. Microbiol.">
        <title>The Global Catalogue of Microorganisms (GCM) 10K type strain sequencing project: providing services to taxonomists for standard genome sequencing and annotation.</title>
        <authorList>
            <consortium name="The Broad Institute Genomics Platform"/>
            <consortium name="The Broad Institute Genome Sequencing Center for Infectious Disease"/>
            <person name="Wu L."/>
            <person name="Ma J."/>
        </authorList>
    </citation>
    <scope>NUCLEOTIDE SEQUENCE [LARGE SCALE GENOMIC DNA]</scope>
    <source>
        <strain evidence="8">KCTC 23299</strain>
    </source>
</reference>
<evidence type="ECO:0000256" key="5">
    <source>
        <dbReference type="SAM" id="SignalP"/>
    </source>
</evidence>
<dbReference type="InterPro" id="IPR043864">
    <property type="entry name" value="Omp85-like_dom"/>
</dbReference>
<dbReference type="PANTHER" id="PTHR14226:SF29">
    <property type="entry name" value="NEUROPATHY TARGET ESTERASE SWS"/>
    <property type="match status" value="1"/>
</dbReference>
<keyword evidence="3 4" id="KW-0443">Lipid metabolism</keyword>
<proteinExistence type="predicted"/>
<gene>
    <name evidence="7" type="ORF">ACFS6H_17885</name>
</gene>
<keyword evidence="1 4" id="KW-0378">Hydrolase</keyword>
<keyword evidence="5" id="KW-0732">Signal</keyword>
<evidence type="ECO:0000256" key="3">
    <source>
        <dbReference type="ARBA" id="ARBA00023098"/>
    </source>
</evidence>
<sequence length="744" mass="83805">MRRTWVFLFFCLLSQMAWSQKRPTIGLTLSGGGAKGLAHIGILKAIDSAGLKIDYLTGTSMGAVLGSLYAVGYSGDSIQKICEKVDWDLLLSNQAALRNLYMEEKDEYNKYDIEIPWVNNSFKISTGFLEAQELWLKLAELYHPVTGITDFSRFSIPFRCIATDVGNGAAVVLKEGDIVNAVRASMAIPSVFTAVDYDNKRLVDGGISRNFPASDLKDMGADYIIGSTVAGGLLPPKKITNALQLLMQIAFFREAEDNKKEVPLCDIYIPFNLENYTMGSFGSAQSILEEGIKKGRELYPQFKALADSLNAIYGVPEKTPTRLPKPMDITISGVELHGFSNTTTGYFLNTMNLKLNHTYSYHDLAKMVRKAYGSRYYSRINYRLHPLEDGTYKISFDVTEQPLTFLKASIHYNRFTGIGLIANITTRNKIFSNSRSMASINLGETFRIKGEHLQYVGRSKKFGFTVKTQLDRLDVMTYEQVQNKQTGIFKQNIFEVSEKLHYAPSTNLTFGAGHRWEWLRYAPRITSNVDFKGGNTFSTYFVYLRYNNLDRVNFPRRGLKIDLEAGRVGGQNANFKIYYNGVEPSDPDSTRIDEKPYLRTSLNAEGYLPLARRVTLFGSAQGGVNFNYHRNIMNEFIVGGMSKIFRNQVTFAGLQEGSIYSPALLASQIGLRTAIFPGAYITGRANVLFNNFISRSYFFNYKDFYSGYALTFSYNFALGPLDLSVMYCDQTRQVQTYINLGIPF</sequence>
<dbReference type="Pfam" id="PF19143">
    <property type="entry name" value="Omp85_2"/>
    <property type="match status" value="1"/>
</dbReference>
<dbReference type="Gene3D" id="2.40.160.50">
    <property type="entry name" value="membrane protein fhac: a member of the omp85/tpsb transporter family"/>
    <property type="match status" value="1"/>
</dbReference>
<feature type="signal peptide" evidence="5">
    <location>
        <begin position="1"/>
        <end position="19"/>
    </location>
</feature>
<dbReference type="PROSITE" id="PS51635">
    <property type="entry name" value="PNPLA"/>
    <property type="match status" value="1"/>
</dbReference>
<evidence type="ECO:0000256" key="4">
    <source>
        <dbReference type="PROSITE-ProRule" id="PRU01161"/>
    </source>
</evidence>
<feature type="short sequence motif" description="GXSXG" evidence="4">
    <location>
        <begin position="58"/>
        <end position="62"/>
    </location>
</feature>
<organism evidence="7 8">
    <name type="scientific">Terrimonas rubra</name>
    <dbReference type="NCBI Taxonomy" id="1035890"/>
    <lineage>
        <taxon>Bacteria</taxon>
        <taxon>Pseudomonadati</taxon>
        <taxon>Bacteroidota</taxon>
        <taxon>Chitinophagia</taxon>
        <taxon>Chitinophagales</taxon>
        <taxon>Chitinophagaceae</taxon>
        <taxon>Terrimonas</taxon>
    </lineage>
</organism>
<protein>
    <submittedName>
        <fullName evidence="7">Patatin-like phospholipase family protein</fullName>
    </submittedName>
</protein>
<dbReference type="SUPFAM" id="SSF52151">
    <property type="entry name" value="FabD/lysophospholipase-like"/>
    <property type="match status" value="1"/>
</dbReference>
<dbReference type="CDD" id="cd07205">
    <property type="entry name" value="Pat_PNPLA6_PNPLA7_NTE1_like"/>
    <property type="match status" value="1"/>
</dbReference>
<name>A0ABW6A8P6_9BACT</name>
<dbReference type="Pfam" id="PF01734">
    <property type="entry name" value="Patatin"/>
    <property type="match status" value="1"/>
</dbReference>
<dbReference type="Gene3D" id="3.40.1090.10">
    <property type="entry name" value="Cytosolic phospholipase A2 catalytic domain"/>
    <property type="match status" value="2"/>
</dbReference>
<evidence type="ECO:0000256" key="1">
    <source>
        <dbReference type="ARBA" id="ARBA00022801"/>
    </source>
</evidence>
<dbReference type="InterPro" id="IPR050301">
    <property type="entry name" value="NTE"/>
</dbReference>
<feature type="domain" description="PNPLA" evidence="6">
    <location>
        <begin position="27"/>
        <end position="217"/>
    </location>
</feature>
<keyword evidence="8" id="KW-1185">Reference proteome</keyword>
<evidence type="ECO:0000313" key="8">
    <source>
        <dbReference type="Proteomes" id="UP001597511"/>
    </source>
</evidence>
<dbReference type="EMBL" id="JBHUOZ010000003">
    <property type="protein sequence ID" value="MFD2921594.1"/>
    <property type="molecule type" value="Genomic_DNA"/>
</dbReference>
<dbReference type="InterPro" id="IPR016035">
    <property type="entry name" value="Acyl_Trfase/lysoPLipase"/>
</dbReference>
<keyword evidence="2 4" id="KW-0442">Lipid degradation</keyword>
<accession>A0ABW6A8P6</accession>
<feature type="short sequence motif" description="GXGXXG" evidence="4">
    <location>
        <begin position="31"/>
        <end position="36"/>
    </location>
</feature>
<feature type="active site" description="Nucleophile" evidence="4">
    <location>
        <position position="60"/>
    </location>
</feature>
<comment type="caution">
    <text evidence="7">The sequence shown here is derived from an EMBL/GenBank/DDBJ whole genome shotgun (WGS) entry which is preliminary data.</text>
</comment>
<dbReference type="InterPro" id="IPR002641">
    <property type="entry name" value="PNPLA_dom"/>
</dbReference>
<evidence type="ECO:0000313" key="7">
    <source>
        <dbReference type="EMBL" id="MFD2921594.1"/>
    </source>
</evidence>
<evidence type="ECO:0000256" key="2">
    <source>
        <dbReference type="ARBA" id="ARBA00022963"/>
    </source>
</evidence>
<dbReference type="Proteomes" id="UP001597511">
    <property type="component" value="Unassembled WGS sequence"/>
</dbReference>
<dbReference type="PANTHER" id="PTHR14226">
    <property type="entry name" value="NEUROPATHY TARGET ESTERASE/SWISS CHEESE D.MELANOGASTER"/>
    <property type="match status" value="1"/>
</dbReference>
<feature type="short sequence motif" description="DGA/G" evidence="4">
    <location>
        <begin position="204"/>
        <end position="206"/>
    </location>
</feature>
<feature type="chain" id="PRO_5047502920" evidence="5">
    <location>
        <begin position="20"/>
        <end position="744"/>
    </location>
</feature>
<feature type="active site" description="Proton acceptor" evidence="4">
    <location>
        <position position="204"/>
    </location>
</feature>
<evidence type="ECO:0000259" key="6">
    <source>
        <dbReference type="PROSITE" id="PS51635"/>
    </source>
</evidence>